<dbReference type="GO" id="GO:0016887">
    <property type="term" value="F:ATP hydrolysis activity"/>
    <property type="evidence" value="ECO:0007669"/>
    <property type="project" value="InterPro"/>
</dbReference>
<evidence type="ECO:0000313" key="3">
    <source>
        <dbReference type="RefSeq" id="XP_026549656.1"/>
    </source>
</evidence>
<organism evidence="2 3">
    <name type="scientific">Notechis scutatus</name>
    <name type="common">mainland tiger snake</name>
    <dbReference type="NCBI Taxonomy" id="8663"/>
    <lineage>
        <taxon>Eukaryota</taxon>
        <taxon>Metazoa</taxon>
        <taxon>Chordata</taxon>
        <taxon>Craniata</taxon>
        <taxon>Vertebrata</taxon>
        <taxon>Euteleostomi</taxon>
        <taxon>Lepidosauria</taxon>
        <taxon>Squamata</taxon>
        <taxon>Bifurcata</taxon>
        <taxon>Unidentata</taxon>
        <taxon>Episquamata</taxon>
        <taxon>Toxicofera</taxon>
        <taxon>Serpentes</taxon>
        <taxon>Colubroidea</taxon>
        <taxon>Elapidae</taxon>
        <taxon>Hydrophiinae</taxon>
        <taxon>Notechis</taxon>
    </lineage>
</organism>
<dbReference type="KEGG" id="nss:113431565"/>
<dbReference type="PANTHER" id="PTHR19229:SF274">
    <property type="entry name" value="ABC-TYPE ORGANIC ANION TRANSPORTER ABCA8"/>
    <property type="match status" value="1"/>
</dbReference>
<name>A0A6J1W309_9SAUR</name>
<dbReference type="InterPro" id="IPR027417">
    <property type="entry name" value="P-loop_NTPase"/>
</dbReference>
<evidence type="ECO:0000259" key="1">
    <source>
        <dbReference type="Pfam" id="PF00005"/>
    </source>
</evidence>
<protein>
    <submittedName>
        <fullName evidence="3">ATP-binding cassette sub-family A member 8-A-like</fullName>
    </submittedName>
</protein>
<dbReference type="Proteomes" id="UP000504612">
    <property type="component" value="Unplaced"/>
</dbReference>
<dbReference type="GO" id="GO:0005524">
    <property type="term" value="F:ATP binding"/>
    <property type="evidence" value="ECO:0007669"/>
    <property type="project" value="InterPro"/>
</dbReference>
<keyword evidence="2" id="KW-1185">Reference proteome</keyword>
<accession>A0A6J1W309</accession>
<dbReference type="SUPFAM" id="SSF52540">
    <property type="entry name" value="P-loop containing nucleoside triphosphate hydrolases"/>
    <property type="match status" value="1"/>
</dbReference>
<dbReference type="AlphaFoldDB" id="A0A6J1W309"/>
<dbReference type="RefSeq" id="XP_026549656.1">
    <property type="nucleotide sequence ID" value="XM_026693871.1"/>
</dbReference>
<dbReference type="InterPro" id="IPR026082">
    <property type="entry name" value="ABCA"/>
</dbReference>
<dbReference type="Gene3D" id="3.40.50.300">
    <property type="entry name" value="P-loop containing nucleotide triphosphate hydrolases"/>
    <property type="match status" value="1"/>
</dbReference>
<sequence>MIMGDVDPTAEQVQIKGATTEENAALGYCPQENPLWSNLTMKEHLEIFAAIKGIRKDDATMAINRIARVLFLEEHLKKTTKTLSAGLSRKLCFALSMWSNPTVWLLDEPTTGLDPKGKHQVW</sequence>
<dbReference type="GO" id="GO:0140359">
    <property type="term" value="F:ABC-type transporter activity"/>
    <property type="evidence" value="ECO:0007669"/>
    <property type="project" value="InterPro"/>
</dbReference>
<evidence type="ECO:0000313" key="2">
    <source>
        <dbReference type="Proteomes" id="UP000504612"/>
    </source>
</evidence>
<dbReference type="Pfam" id="PF00005">
    <property type="entry name" value="ABC_tran"/>
    <property type="match status" value="1"/>
</dbReference>
<proteinExistence type="predicted"/>
<dbReference type="GO" id="GO:0016020">
    <property type="term" value="C:membrane"/>
    <property type="evidence" value="ECO:0007669"/>
    <property type="project" value="InterPro"/>
</dbReference>
<dbReference type="PANTHER" id="PTHR19229">
    <property type="entry name" value="ATP-BINDING CASSETTE TRANSPORTER SUBFAMILY A ABCA"/>
    <property type="match status" value="1"/>
</dbReference>
<dbReference type="GeneID" id="113431565"/>
<dbReference type="GO" id="GO:0005319">
    <property type="term" value="F:lipid transporter activity"/>
    <property type="evidence" value="ECO:0007669"/>
    <property type="project" value="TreeGrafter"/>
</dbReference>
<feature type="domain" description="ABC transporter" evidence="1">
    <location>
        <begin position="1"/>
        <end position="111"/>
    </location>
</feature>
<dbReference type="InterPro" id="IPR003439">
    <property type="entry name" value="ABC_transporter-like_ATP-bd"/>
</dbReference>
<gene>
    <name evidence="3" type="primary">LOC113431565</name>
</gene>
<reference evidence="3" key="1">
    <citation type="submission" date="2025-08" db="UniProtKB">
        <authorList>
            <consortium name="RefSeq"/>
        </authorList>
    </citation>
    <scope>IDENTIFICATION</scope>
</reference>